<reference evidence="3" key="1">
    <citation type="submission" date="2016-10" db="EMBL/GenBank/DDBJ databases">
        <authorList>
            <person name="Varghese N."/>
        </authorList>
    </citation>
    <scope>NUCLEOTIDE SEQUENCE [LARGE SCALE GENOMIC DNA]</scope>
    <source>
        <strain evidence="3">DSM 17980</strain>
    </source>
</reference>
<proteinExistence type="predicted"/>
<keyword evidence="1" id="KW-0472">Membrane</keyword>
<accession>A0A1I7LGX7</accession>
<name>A0A1I7LGX7_9BACL</name>
<dbReference type="Proteomes" id="UP000183508">
    <property type="component" value="Unassembled WGS sequence"/>
</dbReference>
<evidence type="ECO:0000313" key="2">
    <source>
        <dbReference type="EMBL" id="SFV08854.1"/>
    </source>
</evidence>
<keyword evidence="1" id="KW-0812">Transmembrane</keyword>
<gene>
    <name evidence="2" type="ORF">SAMN05421543_14810</name>
</gene>
<dbReference type="AlphaFoldDB" id="A0A1I7LGX7"/>
<sequence length="74" mass="8491">MIWAALFTAVAIAILDKHALRRANRREVTVYWLLVMLAVAMSALVSWHLWPNVHLLAPFDAAFGPVTKWMYEII</sequence>
<dbReference type="STRING" id="392015.SAMN05421543_14810"/>
<dbReference type="EMBL" id="FPBV01000048">
    <property type="protein sequence ID" value="SFV08854.1"/>
    <property type="molecule type" value="Genomic_DNA"/>
</dbReference>
<evidence type="ECO:0000256" key="1">
    <source>
        <dbReference type="SAM" id="Phobius"/>
    </source>
</evidence>
<organism evidence="2 3">
    <name type="scientific">Alicyclobacillus macrosporangiidus</name>
    <dbReference type="NCBI Taxonomy" id="392015"/>
    <lineage>
        <taxon>Bacteria</taxon>
        <taxon>Bacillati</taxon>
        <taxon>Bacillota</taxon>
        <taxon>Bacilli</taxon>
        <taxon>Bacillales</taxon>
        <taxon>Alicyclobacillaceae</taxon>
        <taxon>Alicyclobacillus</taxon>
    </lineage>
</organism>
<keyword evidence="3" id="KW-1185">Reference proteome</keyword>
<protein>
    <submittedName>
        <fullName evidence="2">Uncharacterized protein</fullName>
    </submittedName>
</protein>
<evidence type="ECO:0000313" key="3">
    <source>
        <dbReference type="Proteomes" id="UP000183508"/>
    </source>
</evidence>
<feature type="transmembrane region" description="Helical" evidence="1">
    <location>
        <begin position="29"/>
        <end position="50"/>
    </location>
</feature>
<keyword evidence="1" id="KW-1133">Transmembrane helix</keyword>